<dbReference type="Pfam" id="PF07715">
    <property type="entry name" value="Plug"/>
    <property type="match status" value="1"/>
</dbReference>
<dbReference type="PANTHER" id="PTHR30069">
    <property type="entry name" value="TONB-DEPENDENT OUTER MEMBRANE RECEPTOR"/>
    <property type="match status" value="1"/>
</dbReference>
<reference evidence="5" key="1">
    <citation type="submission" date="2016-10" db="EMBL/GenBank/DDBJ databases">
        <authorList>
            <person name="Varghese N."/>
            <person name="Submissions S."/>
        </authorList>
    </citation>
    <scope>NUCLEOTIDE SEQUENCE [LARGE SCALE GENOMIC DNA]</scope>
    <source>
        <strain evidence="5">DSM 25329</strain>
    </source>
</reference>
<keyword evidence="2" id="KW-0813">Transport</keyword>
<dbReference type="FunFam" id="2.170.130.10:FF:000003">
    <property type="entry name" value="SusC/RagA family TonB-linked outer membrane protein"/>
    <property type="match status" value="1"/>
</dbReference>
<dbReference type="InterPro" id="IPR012910">
    <property type="entry name" value="Plug_dom"/>
</dbReference>
<dbReference type="NCBIfam" id="TIGR04056">
    <property type="entry name" value="OMP_RagA_SusC"/>
    <property type="match status" value="1"/>
</dbReference>
<evidence type="ECO:0000259" key="3">
    <source>
        <dbReference type="Pfam" id="PF07715"/>
    </source>
</evidence>
<proteinExistence type="inferred from homology"/>
<sequence length="1038" mass="113474">MCRAASGGLPAQRVFHLITLSNMVFYTRFSSLLLAVLLLLCAAVRAQVPVTGRVTDASGPLVGVSVIIKGANGGTSTNTDGNFTINVPSADAVLVFSYIGYIPREIQVGKQSKLDVLLEADTKALDEVVVVGYGTKTRADLTGSVSTIKGSELEKSPASNLTNSIAGRVPGLIANTRSGEPGNDNAEIFVRGKATLGSTGALVVIDGIPDRSGGFARLNPADIESFTVIKDATAAIYGARSANGVILITTKRGQAGKPVLSIGTNWSLTQATRVPQMLNSYEYALATNEYDRMIGQNVTWPDASLQKFRDGSDPLSFPSTDWWDATMKKQALQHNQVISLRGGTDKVTYFLSGQYQKQDGIYKRDAAYYKQAQARANVDIAVTDNLKIGVDLLYRNEFRNSAVGNYNAGAIFRELWLAYPYLVPVYPNGLVGPGIGGGPNNSMVYITGGEAGYNRVTNDFLQTKTYFKWDLSKAVDGLFVDGYYAYDLTFSKTKAFTKTPPPAFRYDGATGDYIQINSAIKPSLSELRGTLKQSLMNIRLGYNNRFGDHSVEGFAAYERFEGNADEISAFRSNFLSNSLDQLYAGSLIGQQNNSTAAQTGRNNFIARASYGFKNKYLFDYNMRYDGSQNFPEGKRYGFFPAVSAAWRISQEDFFNSKSITELKLRGSWGKTGNDNVSAFNYIQTYLLGTGFGYSLGPNASQVSSLVPGPTPNRDITWEVATTTDVALDAQFLKGKLGVTIDYFRSMRTGILITRSESVPAYTGVTLPNQNLGKVLNRGIELEAYYNGTIGTSFGYNIRGNLTFARNKVIFMDEAASVPSYQRKTDIPIDSWLVYESDGLYQNQAEIDASPHPANTAPGDIRYKDINGDGAINGLDQVRQSSVRTPELIYGTSLGLSWKNLDLSLFVQGQARAQSYLAPAGLNMAREFFDGRWQKEGDNQFPRNFNGPTGASRGVNTLTSDFWLRNAAFVRLKNVELGFTVPSGLLKKAKMHSARIYINGSNLFSIDKFGPSFDPEIPNNPGYYYPQQRVVNLGANISF</sequence>
<keyword evidence="1" id="KW-0732">Signal</keyword>
<dbReference type="NCBIfam" id="TIGR04057">
    <property type="entry name" value="SusC_RagA_signa"/>
    <property type="match status" value="1"/>
</dbReference>
<dbReference type="AlphaFoldDB" id="A0A1G7G8L5"/>
<dbReference type="Proteomes" id="UP000198748">
    <property type="component" value="Unassembled WGS sequence"/>
</dbReference>
<dbReference type="Gene3D" id="2.170.130.10">
    <property type="entry name" value="TonB-dependent receptor, plug domain"/>
    <property type="match status" value="1"/>
</dbReference>
<organism evidence="4 5">
    <name type="scientific">Dyadobacter soli</name>
    <dbReference type="NCBI Taxonomy" id="659014"/>
    <lineage>
        <taxon>Bacteria</taxon>
        <taxon>Pseudomonadati</taxon>
        <taxon>Bacteroidota</taxon>
        <taxon>Cytophagia</taxon>
        <taxon>Cytophagales</taxon>
        <taxon>Spirosomataceae</taxon>
        <taxon>Dyadobacter</taxon>
    </lineage>
</organism>
<evidence type="ECO:0000256" key="2">
    <source>
        <dbReference type="PROSITE-ProRule" id="PRU01360"/>
    </source>
</evidence>
<keyword evidence="2" id="KW-1134">Transmembrane beta strand</keyword>
<feature type="domain" description="TonB-dependent receptor plug" evidence="3">
    <location>
        <begin position="139"/>
        <end position="245"/>
    </location>
</feature>
<keyword evidence="2" id="KW-0472">Membrane</keyword>
<accession>A0A1G7G8L5</accession>
<evidence type="ECO:0000313" key="4">
    <source>
        <dbReference type="EMBL" id="SDE84461.1"/>
    </source>
</evidence>
<comment type="subcellular location">
    <subcellularLocation>
        <location evidence="2">Cell outer membrane</location>
        <topology evidence="2">Multi-pass membrane protein</topology>
    </subcellularLocation>
</comment>
<gene>
    <name evidence="4" type="ORF">SAMN04487996_107165</name>
</gene>
<dbReference type="InterPro" id="IPR023996">
    <property type="entry name" value="TonB-dep_OMP_SusC/RagA"/>
</dbReference>
<dbReference type="STRING" id="659014.SAMN04487996_107165"/>
<dbReference type="PANTHER" id="PTHR30069:SF29">
    <property type="entry name" value="HEMOGLOBIN AND HEMOGLOBIN-HAPTOGLOBIN-BINDING PROTEIN 1-RELATED"/>
    <property type="match status" value="1"/>
</dbReference>
<dbReference type="InterPro" id="IPR037066">
    <property type="entry name" value="Plug_dom_sf"/>
</dbReference>
<dbReference type="InterPro" id="IPR039426">
    <property type="entry name" value="TonB-dep_rcpt-like"/>
</dbReference>
<dbReference type="GO" id="GO:0044718">
    <property type="term" value="P:siderophore transmembrane transport"/>
    <property type="evidence" value="ECO:0007669"/>
    <property type="project" value="TreeGrafter"/>
</dbReference>
<keyword evidence="2" id="KW-0812">Transmembrane</keyword>
<protein>
    <submittedName>
        <fullName evidence="4">TonB-linked outer membrane protein, SusC/RagA family</fullName>
    </submittedName>
</protein>
<dbReference type="EMBL" id="FNAN01000007">
    <property type="protein sequence ID" value="SDE84461.1"/>
    <property type="molecule type" value="Genomic_DNA"/>
</dbReference>
<dbReference type="Pfam" id="PF13715">
    <property type="entry name" value="CarbopepD_reg_2"/>
    <property type="match status" value="1"/>
</dbReference>
<comment type="similarity">
    <text evidence="2">Belongs to the TonB-dependent receptor family.</text>
</comment>
<keyword evidence="5" id="KW-1185">Reference proteome</keyword>
<evidence type="ECO:0000313" key="5">
    <source>
        <dbReference type="Proteomes" id="UP000198748"/>
    </source>
</evidence>
<dbReference type="SUPFAM" id="SSF56935">
    <property type="entry name" value="Porins"/>
    <property type="match status" value="1"/>
</dbReference>
<dbReference type="PROSITE" id="PS52016">
    <property type="entry name" value="TONB_DEPENDENT_REC_3"/>
    <property type="match status" value="1"/>
</dbReference>
<dbReference type="InterPro" id="IPR023997">
    <property type="entry name" value="TonB-dep_OMP_SusC/RagA_CS"/>
</dbReference>
<name>A0A1G7G8L5_9BACT</name>
<keyword evidence="2" id="KW-0998">Cell outer membrane</keyword>
<dbReference type="GO" id="GO:0009279">
    <property type="term" value="C:cell outer membrane"/>
    <property type="evidence" value="ECO:0007669"/>
    <property type="project" value="UniProtKB-SubCell"/>
</dbReference>
<dbReference type="GO" id="GO:0015344">
    <property type="term" value="F:siderophore uptake transmembrane transporter activity"/>
    <property type="evidence" value="ECO:0007669"/>
    <property type="project" value="TreeGrafter"/>
</dbReference>
<evidence type="ECO:0000256" key="1">
    <source>
        <dbReference type="ARBA" id="ARBA00022729"/>
    </source>
</evidence>
<dbReference type="SUPFAM" id="SSF49464">
    <property type="entry name" value="Carboxypeptidase regulatory domain-like"/>
    <property type="match status" value="1"/>
</dbReference>
<dbReference type="InterPro" id="IPR008969">
    <property type="entry name" value="CarboxyPept-like_regulatory"/>
</dbReference>
<dbReference type="Gene3D" id="2.60.40.1120">
    <property type="entry name" value="Carboxypeptidase-like, regulatory domain"/>
    <property type="match status" value="1"/>
</dbReference>